<accession>A0ABY1ZDE8</accession>
<dbReference type="Proteomes" id="UP000313645">
    <property type="component" value="Unassembled WGS sequence"/>
</dbReference>
<organism evidence="1 2">
    <name type="scientific">Marinobacter halodurans</name>
    <dbReference type="NCBI Taxonomy" id="2528979"/>
    <lineage>
        <taxon>Bacteria</taxon>
        <taxon>Pseudomonadati</taxon>
        <taxon>Pseudomonadota</taxon>
        <taxon>Gammaproteobacteria</taxon>
        <taxon>Pseudomonadales</taxon>
        <taxon>Marinobacteraceae</taxon>
        <taxon>Marinobacter</taxon>
    </lineage>
</organism>
<protein>
    <submittedName>
        <fullName evidence="1">DUF2931 family protein</fullName>
    </submittedName>
</protein>
<reference evidence="1 2" key="1">
    <citation type="submission" date="2019-02" db="EMBL/GenBank/DDBJ databases">
        <title>Marinobacter halodurans sp. nov., a marine bacterium isolated from sea tidal flat.</title>
        <authorList>
            <person name="Yoo Y."/>
            <person name="Lee D.W."/>
            <person name="Kim B.S."/>
            <person name="Kim J.-J."/>
        </authorList>
    </citation>
    <scope>NUCLEOTIDE SEQUENCE [LARGE SCALE GENOMIC DNA]</scope>
    <source>
        <strain evidence="1 2">YJ-S3-2</strain>
    </source>
</reference>
<evidence type="ECO:0000313" key="2">
    <source>
        <dbReference type="Proteomes" id="UP000313645"/>
    </source>
</evidence>
<keyword evidence="2" id="KW-1185">Reference proteome</keyword>
<sequence>MENGSCIRMKDSGLRGNIMSIKHLAVSLCVLVLLGCSEQVGSEAPQNGPESTYRSIAVVVPKHYDAWVDTLIFESRSEDIGWRAPIGIITCCWREPSGKHAEWQAMPELVLIKWFSFAEQQSYEALIHLKNADEIEEKMKEIAPFESFGEIAEYPRDALVFGLAPGGTVVVWIMNRGENAIEVGRYEAKPYNNEKSDYSQWVDEYLEKEGEYLRENGIKLDGW</sequence>
<dbReference type="EMBL" id="SJDL01000090">
    <property type="protein sequence ID" value="TBW46391.1"/>
    <property type="molecule type" value="Genomic_DNA"/>
</dbReference>
<evidence type="ECO:0000313" key="1">
    <source>
        <dbReference type="EMBL" id="TBW46391.1"/>
    </source>
</evidence>
<dbReference type="Pfam" id="PF11153">
    <property type="entry name" value="DUF2931"/>
    <property type="match status" value="1"/>
</dbReference>
<proteinExistence type="predicted"/>
<dbReference type="InterPro" id="IPR021326">
    <property type="entry name" value="DUF2931"/>
</dbReference>
<gene>
    <name evidence="1" type="ORF">EZI54_23280</name>
</gene>
<name>A0ABY1ZDE8_9GAMM</name>
<comment type="caution">
    <text evidence="1">The sequence shown here is derived from an EMBL/GenBank/DDBJ whole genome shotgun (WGS) entry which is preliminary data.</text>
</comment>